<comment type="caution">
    <text evidence="2">The sequence shown here is derived from an EMBL/GenBank/DDBJ whole genome shotgun (WGS) entry which is preliminary data.</text>
</comment>
<accession>A0A437RRF4</accession>
<dbReference type="OrthoDB" id="9180912at2"/>
<keyword evidence="3" id="KW-1185">Reference proteome</keyword>
<name>A0A437RRF4_9BURK</name>
<gene>
    <name evidence="2" type="ORF">EOE66_01885</name>
</gene>
<reference evidence="2 3" key="1">
    <citation type="submission" date="2019-01" db="EMBL/GenBank/DDBJ databases">
        <authorList>
            <person name="Chen W.-M."/>
        </authorList>
    </citation>
    <scope>NUCLEOTIDE SEQUENCE [LARGE SCALE GENOMIC DNA]</scope>
    <source>
        <strain evidence="2 3">KYPY4</strain>
    </source>
</reference>
<dbReference type="Proteomes" id="UP000285575">
    <property type="component" value="Unassembled WGS sequence"/>
</dbReference>
<evidence type="ECO:0000256" key="1">
    <source>
        <dbReference type="SAM" id="SignalP"/>
    </source>
</evidence>
<organism evidence="2 3">
    <name type="scientific">Rubrivivax rivuli</name>
    <dbReference type="NCBI Taxonomy" id="1862385"/>
    <lineage>
        <taxon>Bacteria</taxon>
        <taxon>Pseudomonadati</taxon>
        <taxon>Pseudomonadota</taxon>
        <taxon>Betaproteobacteria</taxon>
        <taxon>Burkholderiales</taxon>
        <taxon>Sphaerotilaceae</taxon>
        <taxon>Rubrivivax</taxon>
    </lineage>
</organism>
<feature type="signal peptide" evidence="1">
    <location>
        <begin position="1"/>
        <end position="27"/>
    </location>
</feature>
<dbReference type="EMBL" id="SACR01000001">
    <property type="protein sequence ID" value="RVU49348.1"/>
    <property type="molecule type" value="Genomic_DNA"/>
</dbReference>
<keyword evidence="1" id="KW-0732">Signal</keyword>
<protein>
    <recommendedName>
        <fullName evidence="4">Rieske domain-containing protein</fullName>
    </recommendedName>
</protein>
<sequence length="148" mass="15661">MQHPTLRAALRAVVFGLAGAAVLPAAAQTPTAASRNPAAQDLRFEGVWARPGSVTLIKQFPKHLVLQGKDEASVWSARCVLGGGKAVCRGHGFTITGYDFAYESVVTLEGGGLRDVWRAVFPDAQDLTGNDLLRAVPLPAFEPGRKAP</sequence>
<evidence type="ECO:0000313" key="2">
    <source>
        <dbReference type="EMBL" id="RVU49348.1"/>
    </source>
</evidence>
<dbReference type="RefSeq" id="WP_128226985.1">
    <property type="nucleotide sequence ID" value="NZ_SACR01000001.1"/>
</dbReference>
<evidence type="ECO:0000313" key="3">
    <source>
        <dbReference type="Proteomes" id="UP000285575"/>
    </source>
</evidence>
<feature type="chain" id="PRO_5019535074" description="Rieske domain-containing protein" evidence="1">
    <location>
        <begin position="28"/>
        <end position="148"/>
    </location>
</feature>
<dbReference type="AlphaFoldDB" id="A0A437RRF4"/>
<proteinExistence type="predicted"/>
<evidence type="ECO:0008006" key="4">
    <source>
        <dbReference type="Google" id="ProtNLM"/>
    </source>
</evidence>